<dbReference type="InterPro" id="IPR007129">
    <property type="entry name" value="Ubiqinol_cyt_c_chaperone_CPB3"/>
</dbReference>
<dbReference type="InterPro" id="IPR021150">
    <property type="entry name" value="Ubiq_cyt_c_chap"/>
</dbReference>
<keyword evidence="5" id="KW-1185">Reference proteome</keyword>
<evidence type="ECO:0000313" key="5">
    <source>
        <dbReference type="Proteomes" id="UP000750711"/>
    </source>
</evidence>
<dbReference type="EMBL" id="JAGHQM010001838">
    <property type="protein sequence ID" value="KAH0551675.1"/>
    <property type="molecule type" value="Genomic_DNA"/>
</dbReference>
<dbReference type="GO" id="GO:0005739">
    <property type="term" value="C:mitochondrion"/>
    <property type="evidence" value="ECO:0007669"/>
    <property type="project" value="TreeGrafter"/>
</dbReference>
<dbReference type="PANTHER" id="PTHR12184:SF1">
    <property type="entry name" value="UBIQUINOL-CYTOCHROME-C REDUCTASE COMPLEX ASSEMBLY FACTOR 1"/>
    <property type="match status" value="1"/>
</dbReference>
<dbReference type="Proteomes" id="UP000750711">
    <property type="component" value="Unassembled WGS sequence"/>
</dbReference>
<proteinExistence type="inferred from homology"/>
<accession>A0A9P8IGC8</accession>
<comment type="similarity">
    <text evidence="1">Belongs to the CBP3 family.</text>
</comment>
<feature type="non-terminal residue" evidence="4">
    <location>
        <position position="1"/>
    </location>
</feature>
<reference evidence="4" key="1">
    <citation type="submission" date="2021-03" db="EMBL/GenBank/DDBJ databases">
        <title>Comparative genomics and phylogenomic investigation of the class Geoglossomycetes provide insights into ecological specialization and systematics.</title>
        <authorList>
            <person name="Melie T."/>
            <person name="Pirro S."/>
            <person name="Miller A.N."/>
            <person name="Quandt A."/>
        </authorList>
    </citation>
    <scope>NUCLEOTIDE SEQUENCE</scope>
    <source>
        <strain evidence="4">CAQ_001_2017</strain>
    </source>
</reference>
<sequence length="170" mass="19304">ITILHVYLVTARLRLLPPAHFPTYHQHLVDHFFHDAEDRMIANHRISARMLRSRYLKDLFVQYRGAVAAYDEALARASDPVLAAALWRNLWAARPDVDLRHLAVVVSYFRRVMKGLEGMGDEGLVGGSLRFGDPAAERAVVDVRSRLLDEPFGEDDFKPGQEEREGEAGR</sequence>
<dbReference type="Pfam" id="PF03981">
    <property type="entry name" value="Ubiq_cyt_C_chap"/>
    <property type="match status" value="1"/>
</dbReference>
<feature type="domain" description="Ubiquinol-cytochrome c chaperone" evidence="3">
    <location>
        <begin position="1"/>
        <end position="131"/>
    </location>
</feature>
<gene>
    <name evidence="4" type="ORF">GP486_007105</name>
</gene>
<dbReference type="GO" id="GO:0034551">
    <property type="term" value="P:mitochondrial respiratory chain complex III assembly"/>
    <property type="evidence" value="ECO:0007669"/>
    <property type="project" value="TreeGrafter"/>
</dbReference>
<comment type="caution">
    <text evidence="4">The sequence shown here is derived from an EMBL/GenBank/DDBJ whole genome shotgun (WGS) entry which is preliminary data.</text>
</comment>
<dbReference type="PANTHER" id="PTHR12184">
    <property type="entry name" value="UBIQUINOL-CYTOCHROME C REDUCTASE COMPLEX ASSEMBLY FACTOR 1 FAMILY MEMBER"/>
    <property type="match status" value="1"/>
</dbReference>
<evidence type="ECO:0000256" key="1">
    <source>
        <dbReference type="ARBA" id="ARBA00006407"/>
    </source>
</evidence>
<organism evidence="4 5">
    <name type="scientific">Trichoglossum hirsutum</name>
    <dbReference type="NCBI Taxonomy" id="265104"/>
    <lineage>
        <taxon>Eukaryota</taxon>
        <taxon>Fungi</taxon>
        <taxon>Dikarya</taxon>
        <taxon>Ascomycota</taxon>
        <taxon>Pezizomycotina</taxon>
        <taxon>Geoglossomycetes</taxon>
        <taxon>Geoglossales</taxon>
        <taxon>Geoglossaceae</taxon>
        <taxon>Trichoglossum</taxon>
    </lineage>
</organism>
<evidence type="ECO:0000256" key="2">
    <source>
        <dbReference type="SAM" id="MobiDB-lite"/>
    </source>
</evidence>
<evidence type="ECO:0000313" key="4">
    <source>
        <dbReference type="EMBL" id="KAH0551675.1"/>
    </source>
</evidence>
<evidence type="ECO:0000259" key="3">
    <source>
        <dbReference type="Pfam" id="PF03981"/>
    </source>
</evidence>
<protein>
    <recommendedName>
        <fullName evidence="3">Ubiquinol-cytochrome c chaperone domain-containing protein</fullName>
    </recommendedName>
</protein>
<feature type="region of interest" description="Disordered" evidence="2">
    <location>
        <begin position="150"/>
        <end position="170"/>
    </location>
</feature>
<name>A0A9P8IGC8_9PEZI</name>
<dbReference type="AlphaFoldDB" id="A0A9P8IGC8"/>